<dbReference type="GO" id="GO:0008962">
    <property type="term" value="F:phosphatidylglycerophosphatase activity"/>
    <property type="evidence" value="ECO:0007669"/>
    <property type="project" value="UniProtKB-EC"/>
</dbReference>
<dbReference type="EMBL" id="UFSB01000001">
    <property type="protein sequence ID" value="SUU35800.1"/>
    <property type="molecule type" value="Genomic_DNA"/>
</dbReference>
<evidence type="ECO:0000313" key="3">
    <source>
        <dbReference type="Proteomes" id="UP000254507"/>
    </source>
</evidence>
<dbReference type="AlphaFoldDB" id="A0A380VC36"/>
<name>A0A380VC36_9PAST</name>
<feature type="transmembrane region" description="Helical" evidence="1">
    <location>
        <begin position="51"/>
        <end position="68"/>
    </location>
</feature>
<dbReference type="EC" id="3.1.3.27" evidence="2"/>
<sequence>MVINMLKRLSLYTLLLCFVPLFTLIFCRYWQLGNGLGTFEHFLGGFKETGSVPYAFISGIILTLSYFLRSVLAK</sequence>
<protein>
    <submittedName>
        <fullName evidence="2">Phosphatidylglycerophosphatase</fullName>
        <ecNumber evidence="2">3.1.3.27</ecNumber>
    </submittedName>
</protein>
<feature type="transmembrane region" description="Helical" evidence="1">
    <location>
        <begin position="12"/>
        <end position="31"/>
    </location>
</feature>
<dbReference type="Proteomes" id="UP000254507">
    <property type="component" value="Unassembled WGS sequence"/>
</dbReference>
<keyword evidence="1" id="KW-0812">Transmembrane</keyword>
<gene>
    <name evidence="2" type="ORF">NCTC10851_00998</name>
</gene>
<accession>A0A380VC36</accession>
<keyword evidence="1" id="KW-1133">Transmembrane helix</keyword>
<evidence type="ECO:0000256" key="1">
    <source>
        <dbReference type="SAM" id="Phobius"/>
    </source>
</evidence>
<evidence type="ECO:0000313" key="2">
    <source>
        <dbReference type="EMBL" id="SUU35800.1"/>
    </source>
</evidence>
<reference evidence="2 3" key="1">
    <citation type="submission" date="2018-06" db="EMBL/GenBank/DDBJ databases">
        <authorList>
            <consortium name="Pathogen Informatics"/>
            <person name="Doyle S."/>
        </authorList>
    </citation>
    <scope>NUCLEOTIDE SEQUENCE [LARGE SCALE GENOMIC DNA]</scope>
    <source>
        <strain evidence="2 3">NCTC10851</strain>
    </source>
</reference>
<organism evidence="2 3">
    <name type="scientific">Actinobacillus seminis</name>
    <dbReference type="NCBI Taxonomy" id="722"/>
    <lineage>
        <taxon>Bacteria</taxon>
        <taxon>Pseudomonadati</taxon>
        <taxon>Pseudomonadota</taxon>
        <taxon>Gammaproteobacteria</taxon>
        <taxon>Pasteurellales</taxon>
        <taxon>Pasteurellaceae</taxon>
        <taxon>Actinobacillus</taxon>
    </lineage>
</organism>
<proteinExistence type="predicted"/>
<keyword evidence="2" id="KW-0378">Hydrolase</keyword>
<keyword evidence="1" id="KW-0472">Membrane</keyword>